<feature type="transmembrane region" description="Helical" evidence="1">
    <location>
        <begin position="30"/>
        <end position="49"/>
    </location>
</feature>
<dbReference type="PANTHER" id="PTHR30188">
    <property type="entry name" value="ABC TRANSPORTER PERMEASE PROTEIN-RELATED"/>
    <property type="match status" value="1"/>
</dbReference>
<proteinExistence type="predicted"/>
<feature type="transmembrane region" description="Helical" evidence="1">
    <location>
        <begin position="213"/>
        <end position="233"/>
    </location>
</feature>
<evidence type="ECO:0000313" key="2">
    <source>
        <dbReference type="EMBL" id="SCY86680.1"/>
    </source>
</evidence>
<keyword evidence="1" id="KW-0812">Transmembrane</keyword>
<evidence type="ECO:0000256" key="1">
    <source>
        <dbReference type="SAM" id="Phobius"/>
    </source>
</evidence>
<keyword evidence="1" id="KW-1133">Transmembrane helix</keyword>
<keyword evidence="3" id="KW-1185">Reference proteome</keyword>
<feature type="transmembrane region" description="Helical" evidence="1">
    <location>
        <begin position="105"/>
        <end position="125"/>
    </location>
</feature>
<sequence>MSILTTNPRGLALKWIGRTCGYVGRATLDIMGMALLRAAFTLRILTLLVRRPADGRAQVKRAVVEQIYFTAVQALPLIIPLALLVGSAMIIQFTKLSGEFELGKAAVILTVREIGPLITALVVILRSATAVTAEMSCMTVFNEIEALEMSGVDPMWILSFSRFTGITSAVVCLFVVFDLAALFGGQVVAWATTSQSGDIFIYQVAKAISGTDLVVSLLKALLFGLIITVVSLFHGYTTVRKVSRIPVSVSRASVESFFVCMLVNAFVSIVFYL</sequence>
<gene>
    <name evidence="2" type="ORF">SAMN05216233_12931</name>
</gene>
<reference evidence="2 3" key="1">
    <citation type="submission" date="2016-10" db="EMBL/GenBank/DDBJ databases">
        <authorList>
            <person name="de Groot N.N."/>
        </authorList>
    </citation>
    <scope>NUCLEOTIDE SEQUENCE [LARGE SCALE GENOMIC DNA]</scope>
    <source>
        <strain evidence="2 3">AA1</strain>
    </source>
</reference>
<feature type="transmembrane region" description="Helical" evidence="1">
    <location>
        <begin position="254"/>
        <end position="272"/>
    </location>
</feature>
<feature type="transmembrane region" description="Helical" evidence="1">
    <location>
        <begin position="165"/>
        <end position="193"/>
    </location>
</feature>
<dbReference type="GO" id="GO:0005548">
    <property type="term" value="F:phospholipid transporter activity"/>
    <property type="evidence" value="ECO:0007669"/>
    <property type="project" value="TreeGrafter"/>
</dbReference>
<dbReference type="RefSeq" id="WP_092215398.1">
    <property type="nucleotide sequence ID" value="NZ_FMUX01000029.1"/>
</dbReference>
<keyword evidence="1" id="KW-0472">Membrane</keyword>
<dbReference type="InterPro" id="IPR030802">
    <property type="entry name" value="Permease_MalE"/>
</dbReference>
<dbReference type="Proteomes" id="UP000198870">
    <property type="component" value="Unassembled WGS sequence"/>
</dbReference>
<dbReference type="PANTHER" id="PTHR30188:SF4">
    <property type="entry name" value="PROTEIN TRIGALACTOSYLDIACYLGLYCEROL 1, CHLOROPLASTIC"/>
    <property type="match status" value="1"/>
</dbReference>
<feature type="transmembrane region" description="Helical" evidence="1">
    <location>
        <begin position="70"/>
        <end position="93"/>
    </location>
</feature>
<dbReference type="STRING" id="419481.SAMN05216233_12931"/>
<dbReference type="Pfam" id="PF02405">
    <property type="entry name" value="MlaE"/>
    <property type="match status" value="1"/>
</dbReference>
<accession>A0A1G5JFJ3</accession>
<dbReference type="EMBL" id="FMUX01000029">
    <property type="protein sequence ID" value="SCY86680.1"/>
    <property type="molecule type" value="Genomic_DNA"/>
</dbReference>
<name>A0A1G5JFJ3_9BACT</name>
<organism evidence="2 3">
    <name type="scientific">Desulfoluna spongiiphila</name>
    <dbReference type="NCBI Taxonomy" id="419481"/>
    <lineage>
        <taxon>Bacteria</taxon>
        <taxon>Pseudomonadati</taxon>
        <taxon>Thermodesulfobacteriota</taxon>
        <taxon>Desulfobacteria</taxon>
        <taxon>Desulfobacterales</taxon>
        <taxon>Desulfolunaceae</taxon>
        <taxon>Desulfoluna</taxon>
    </lineage>
</organism>
<dbReference type="AlphaFoldDB" id="A0A1G5JFJ3"/>
<evidence type="ECO:0000313" key="3">
    <source>
        <dbReference type="Proteomes" id="UP000198870"/>
    </source>
</evidence>
<dbReference type="GO" id="GO:0043190">
    <property type="term" value="C:ATP-binding cassette (ABC) transporter complex"/>
    <property type="evidence" value="ECO:0007669"/>
    <property type="project" value="InterPro"/>
</dbReference>
<dbReference type="OrthoDB" id="9805022at2"/>
<protein>
    <submittedName>
        <fullName evidence="2">Phospholipid/cholesterol/gamma-HCH transport system permease protein</fullName>
    </submittedName>
</protein>